<evidence type="ECO:0000256" key="1">
    <source>
        <dbReference type="SAM" id="MobiDB-lite"/>
    </source>
</evidence>
<reference evidence="2 3" key="1">
    <citation type="submission" date="2018-10" db="EMBL/GenBank/DDBJ databases">
        <title>Natrarchaeobius chitinivorans gen. nov., sp. nov., and Natrarchaeobius haloalkaliphilus sp. nov., alkaliphilic, chitin-utilizing haloarchaea from hypersaline alkaline lakes.</title>
        <authorList>
            <person name="Sorokin D.Y."/>
            <person name="Elcheninov A.G."/>
            <person name="Kostrikina N.A."/>
            <person name="Bale N.J."/>
            <person name="Sinninghe Damste J.S."/>
            <person name="Khijniak T.V."/>
            <person name="Kublanov I.V."/>
            <person name="Toshchakov S.V."/>
        </authorList>
    </citation>
    <scope>NUCLEOTIDE SEQUENCE [LARGE SCALE GENOMIC DNA]</scope>
    <source>
        <strain evidence="2 3">AArcht4T</strain>
    </source>
</reference>
<dbReference type="InterPro" id="IPR027417">
    <property type="entry name" value="P-loop_NTPase"/>
</dbReference>
<dbReference type="SUPFAM" id="SSF52540">
    <property type="entry name" value="P-loop containing nucleoside triphosphate hydrolases"/>
    <property type="match status" value="1"/>
</dbReference>
<feature type="compositionally biased region" description="Polar residues" evidence="1">
    <location>
        <begin position="194"/>
        <end position="208"/>
    </location>
</feature>
<dbReference type="PANTHER" id="PTHR41930">
    <property type="entry name" value="UPF0200 PROTEIN MJ1399"/>
    <property type="match status" value="1"/>
</dbReference>
<proteinExistence type="predicted"/>
<evidence type="ECO:0000313" key="2">
    <source>
        <dbReference type="EMBL" id="RQG94065.1"/>
    </source>
</evidence>
<feature type="region of interest" description="Disordered" evidence="1">
    <location>
        <begin position="181"/>
        <end position="215"/>
    </location>
</feature>
<evidence type="ECO:0000313" key="3">
    <source>
        <dbReference type="Proteomes" id="UP000282323"/>
    </source>
</evidence>
<dbReference type="Gene3D" id="3.40.50.300">
    <property type="entry name" value="P-loop containing nucleotide triphosphate hydrolases"/>
    <property type="match status" value="1"/>
</dbReference>
<dbReference type="OrthoDB" id="85381at2157"/>
<dbReference type="Pfam" id="PF13207">
    <property type="entry name" value="AAA_17"/>
    <property type="match status" value="1"/>
</dbReference>
<dbReference type="AlphaFoldDB" id="A0A3N6PBR3"/>
<accession>A0A3N6PBR3</accession>
<name>A0A3N6PBR3_NATCH</name>
<evidence type="ECO:0008006" key="4">
    <source>
        <dbReference type="Google" id="ProtNLM"/>
    </source>
</evidence>
<dbReference type="RefSeq" id="WP_124196116.1">
    <property type="nucleotide sequence ID" value="NZ_REGA01000011.1"/>
</dbReference>
<organism evidence="2 3">
    <name type="scientific">Natrarchaeobius chitinivorans</name>
    <dbReference type="NCBI Taxonomy" id="1679083"/>
    <lineage>
        <taxon>Archaea</taxon>
        <taxon>Methanobacteriati</taxon>
        <taxon>Methanobacteriota</taxon>
        <taxon>Stenosarchaea group</taxon>
        <taxon>Halobacteria</taxon>
        <taxon>Halobacteriales</taxon>
        <taxon>Natrialbaceae</taxon>
        <taxon>Natrarchaeobius</taxon>
    </lineage>
</organism>
<dbReference type="EMBL" id="REGA01000011">
    <property type="protein sequence ID" value="RQG94065.1"/>
    <property type="molecule type" value="Genomic_DNA"/>
</dbReference>
<comment type="caution">
    <text evidence="2">The sequence shown here is derived from an EMBL/GenBank/DDBJ whole genome shotgun (WGS) entry which is preliminary data.</text>
</comment>
<keyword evidence="3" id="KW-1185">Reference proteome</keyword>
<gene>
    <name evidence="2" type="ORF">EA473_13430</name>
</gene>
<sequence>MHVIGTVGLPGSGKGEAATVAREEGIPVVTMGDVVRQETADRGLDPASDHGTVAQALREENGPAAIAERSLPMIEDRLENHEAVLVDGLRSDVEVDVFEERFGETFTLVSIEAPFEVRAERIDARGRDASEANGGEGLAARDERERGFGMDDAMDRADAVVENTDSLEAFHERIRAIVRGGTETLESAGENASEPATETVSDAATETDSGGGVHR</sequence>
<protein>
    <recommendedName>
        <fullName evidence="4">Dephospho-CoA kinase</fullName>
    </recommendedName>
</protein>
<dbReference type="PANTHER" id="PTHR41930:SF1">
    <property type="entry name" value="DEPHOSPHO-COA KINASE"/>
    <property type="match status" value="1"/>
</dbReference>
<dbReference type="Proteomes" id="UP000282323">
    <property type="component" value="Unassembled WGS sequence"/>
</dbReference>